<dbReference type="Proteomes" id="UP000757604">
    <property type="component" value="Unassembled WGS sequence"/>
</dbReference>
<dbReference type="Gene3D" id="3.40.50.720">
    <property type="entry name" value="NAD(P)-binding Rossmann-like Domain"/>
    <property type="match status" value="1"/>
</dbReference>
<keyword evidence="2" id="KW-1185">Reference proteome</keyword>
<dbReference type="EMBL" id="JAEUAO010000003">
    <property type="protein sequence ID" value="MBW9064691.1"/>
    <property type="molecule type" value="Genomic_DNA"/>
</dbReference>
<evidence type="ECO:0000313" key="1">
    <source>
        <dbReference type="EMBL" id="MBW9064691.1"/>
    </source>
</evidence>
<dbReference type="RefSeq" id="WP_220372943.1">
    <property type="nucleotide sequence ID" value="NZ_JAEUAO010000003.1"/>
</dbReference>
<protein>
    <submittedName>
        <fullName evidence="1">Shikimate dehydrogenase</fullName>
    </submittedName>
</protein>
<organism evidence="1 2">
    <name type="scientific">Rhizobium herbae</name>
    <dbReference type="NCBI Taxonomy" id="508661"/>
    <lineage>
        <taxon>Bacteria</taxon>
        <taxon>Pseudomonadati</taxon>
        <taxon>Pseudomonadota</taxon>
        <taxon>Alphaproteobacteria</taxon>
        <taxon>Hyphomicrobiales</taxon>
        <taxon>Rhizobiaceae</taxon>
        <taxon>Rhizobium/Agrobacterium group</taxon>
        <taxon>Rhizobium</taxon>
    </lineage>
</organism>
<comment type="caution">
    <text evidence="1">The sequence shown here is derived from an EMBL/GenBank/DDBJ whole genome shotgun (WGS) entry which is preliminary data.</text>
</comment>
<sequence length="316" mass="34370">MMAYTPATRRTMYFIGVTTGKSSIMKVFPAWSVHLGLDAEMKGIDFVPNSDPVSYRGAVEFIKADPLSLGALVTTHKVNLLKASRVLFDDLDPYARTLHEISSISKRGNRLAGHAKDPITAGASFEAIVPEGYWAKTGATLCVLGSGGSSLALSLYLHNKKQAGGDVPQRLIVTARREASLAEMRHVHGEIGFSIPIEYRLAPTPEETDRVVGDLPAGSMVVNATGLGKDGPGSPLTDTVRFPENGLIWEFNYRGDLVFLDQARAAEQERNLTVHDGWVYFIHGWTRVIAEVFDIDIPMSGPAFEALSRIARDATA</sequence>
<evidence type="ECO:0000313" key="2">
    <source>
        <dbReference type="Proteomes" id="UP000757604"/>
    </source>
</evidence>
<proteinExistence type="predicted"/>
<gene>
    <name evidence="1" type="ORF">JNB71_15350</name>
</gene>
<reference evidence="1 2" key="1">
    <citation type="journal article" date="2021" name="MBio">
        <title>Poor Competitiveness of Bradyrhizobium in Pigeon Pea Root Colonization in Indian Soils.</title>
        <authorList>
            <person name="Chalasani D."/>
            <person name="Basu A."/>
            <person name="Pullabhotla S.V.S.R.N."/>
            <person name="Jorrin B."/>
            <person name="Neal A.L."/>
            <person name="Poole P.S."/>
            <person name="Podile A.R."/>
            <person name="Tkacz A."/>
        </authorList>
    </citation>
    <scope>NUCLEOTIDE SEQUENCE [LARGE SCALE GENOMIC DNA]</scope>
    <source>
        <strain evidence="1 2">HU44</strain>
    </source>
</reference>
<accession>A0ABS7HBV1</accession>
<name>A0ABS7HBV1_9HYPH</name>